<dbReference type="RefSeq" id="WP_275417510.1">
    <property type="nucleotide sequence ID" value="NZ_CP106878.1"/>
</dbReference>
<evidence type="ECO:0000313" key="1">
    <source>
        <dbReference type="EMBL" id="WAA09727.1"/>
    </source>
</evidence>
<proteinExistence type="predicted"/>
<gene>
    <name evidence="1" type="ORF">OE104_14625</name>
</gene>
<name>A0A9E8LUH1_9BACI</name>
<protein>
    <submittedName>
        <fullName evidence="1">Uncharacterized protein</fullName>
    </submittedName>
</protein>
<keyword evidence="2" id="KW-1185">Reference proteome</keyword>
<sequence length="77" mass="9145">MNQHRGGREQSRLQFLPFYNDVDAEIPFCFRFKHHRLLAKTFLPSPTLTTISEYPLFFRPHTQKLVSIPFPEQLIAK</sequence>
<accession>A0A9E8LUH1</accession>
<dbReference type="EMBL" id="CP106878">
    <property type="protein sequence ID" value="WAA09727.1"/>
    <property type="molecule type" value="Genomic_DNA"/>
</dbReference>
<dbReference type="AlphaFoldDB" id="A0A9E8LUH1"/>
<dbReference type="Proteomes" id="UP001164718">
    <property type="component" value="Chromosome"/>
</dbReference>
<dbReference type="KEGG" id="faf:OE104_14625"/>
<evidence type="ECO:0000313" key="2">
    <source>
        <dbReference type="Proteomes" id="UP001164718"/>
    </source>
</evidence>
<reference evidence="1" key="1">
    <citation type="submission" date="2022-09" db="EMBL/GenBank/DDBJ databases">
        <title>Complete Genomes of Fervidibacillus albus and Fervidibacillus halotolerans isolated from tidal flat sediments.</title>
        <authorList>
            <person name="Kwon K.K."/>
            <person name="Yang S.-H."/>
            <person name="Park M.J."/>
            <person name="Oh H.-M."/>
        </authorList>
    </citation>
    <scope>NUCLEOTIDE SEQUENCE</scope>
    <source>
        <strain evidence="1">MEBiC13591</strain>
    </source>
</reference>
<organism evidence="1 2">
    <name type="scientific">Fervidibacillus albus</name>
    <dbReference type="NCBI Taxonomy" id="2980026"/>
    <lineage>
        <taxon>Bacteria</taxon>
        <taxon>Bacillati</taxon>
        <taxon>Bacillota</taxon>
        <taxon>Bacilli</taxon>
        <taxon>Bacillales</taxon>
        <taxon>Bacillaceae</taxon>
        <taxon>Fervidibacillus</taxon>
    </lineage>
</organism>